<feature type="chain" id="PRO_5042245437" evidence="1">
    <location>
        <begin position="21"/>
        <end position="181"/>
    </location>
</feature>
<keyword evidence="1" id="KW-0732">Signal</keyword>
<protein>
    <submittedName>
        <fullName evidence="2">Uncharacterized protein</fullName>
    </submittedName>
</protein>
<evidence type="ECO:0000313" key="2">
    <source>
        <dbReference type="EMBL" id="KAJ7706404.1"/>
    </source>
</evidence>
<feature type="signal peptide" evidence="1">
    <location>
        <begin position="1"/>
        <end position="20"/>
    </location>
</feature>
<accession>A0AAD7GVZ5</accession>
<name>A0AAD7GVZ5_MYCRO</name>
<evidence type="ECO:0000313" key="3">
    <source>
        <dbReference type="Proteomes" id="UP001221757"/>
    </source>
</evidence>
<organism evidence="2 3">
    <name type="scientific">Mycena rosella</name>
    <name type="common">Pink bonnet</name>
    <name type="synonym">Agaricus rosellus</name>
    <dbReference type="NCBI Taxonomy" id="1033263"/>
    <lineage>
        <taxon>Eukaryota</taxon>
        <taxon>Fungi</taxon>
        <taxon>Dikarya</taxon>
        <taxon>Basidiomycota</taxon>
        <taxon>Agaricomycotina</taxon>
        <taxon>Agaricomycetes</taxon>
        <taxon>Agaricomycetidae</taxon>
        <taxon>Agaricales</taxon>
        <taxon>Marasmiineae</taxon>
        <taxon>Mycenaceae</taxon>
        <taxon>Mycena</taxon>
    </lineage>
</organism>
<keyword evidence="3" id="KW-1185">Reference proteome</keyword>
<comment type="caution">
    <text evidence="2">The sequence shown here is derived from an EMBL/GenBank/DDBJ whole genome shotgun (WGS) entry which is preliminary data.</text>
</comment>
<reference evidence="2" key="1">
    <citation type="submission" date="2023-03" db="EMBL/GenBank/DDBJ databases">
        <title>Massive genome expansion in bonnet fungi (Mycena s.s.) driven by repeated elements and novel gene families across ecological guilds.</title>
        <authorList>
            <consortium name="Lawrence Berkeley National Laboratory"/>
            <person name="Harder C.B."/>
            <person name="Miyauchi S."/>
            <person name="Viragh M."/>
            <person name="Kuo A."/>
            <person name="Thoen E."/>
            <person name="Andreopoulos B."/>
            <person name="Lu D."/>
            <person name="Skrede I."/>
            <person name="Drula E."/>
            <person name="Henrissat B."/>
            <person name="Morin E."/>
            <person name="Kohler A."/>
            <person name="Barry K."/>
            <person name="LaButti K."/>
            <person name="Morin E."/>
            <person name="Salamov A."/>
            <person name="Lipzen A."/>
            <person name="Mereny Z."/>
            <person name="Hegedus B."/>
            <person name="Baldrian P."/>
            <person name="Stursova M."/>
            <person name="Weitz H."/>
            <person name="Taylor A."/>
            <person name="Grigoriev I.V."/>
            <person name="Nagy L.G."/>
            <person name="Martin F."/>
            <person name="Kauserud H."/>
        </authorList>
    </citation>
    <scope>NUCLEOTIDE SEQUENCE</scope>
    <source>
        <strain evidence="2">CBHHK067</strain>
    </source>
</reference>
<sequence length="181" mass="18591">MARLVTALGLLGFACSSALCEHLRPRPNQLKPFSKSLNLIPGLLFNRASPTCASCPIGGVCCSGGGNTAIRTQTIKAGTSTTVTVAPTSTKPAGATSSHSALSSVPTPTAGSYNIVVDMSTATLAFSGQWESSSWCNSSATSKTMSSDGSTDAQLSAVSYSFRGSAIYMSLPRLMRTSLLP</sequence>
<proteinExistence type="predicted"/>
<dbReference type="PROSITE" id="PS51257">
    <property type="entry name" value="PROKAR_LIPOPROTEIN"/>
    <property type="match status" value="1"/>
</dbReference>
<dbReference type="AlphaFoldDB" id="A0AAD7GVZ5"/>
<evidence type="ECO:0000256" key="1">
    <source>
        <dbReference type="SAM" id="SignalP"/>
    </source>
</evidence>
<gene>
    <name evidence="2" type="ORF">B0H17DRAFT_1175142</name>
</gene>
<dbReference type="EMBL" id="JARKIE010000007">
    <property type="protein sequence ID" value="KAJ7706404.1"/>
    <property type="molecule type" value="Genomic_DNA"/>
</dbReference>
<dbReference type="Proteomes" id="UP001221757">
    <property type="component" value="Unassembled WGS sequence"/>
</dbReference>